<evidence type="ECO:0008006" key="5">
    <source>
        <dbReference type="Google" id="ProtNLM"/>
    </source>
</evidence>
<evidence type="ECO:0000313" key="4">
    <source>
        <dbReference type="EMBL" id="JAH94417.1"/>
    </source>
</evidence>
<protein>
    <recommendedName>
        <fullName evidence="5">START domain-containing protein</fullName>
    </recommendedName>
</protein>
<name>A0A0E9WVI3_ANGAN</name>
<keyword evidence="3" id="KW-0446">Lipid-binding</keyword>
<reference evidence="4" key="2">
    <citation type="journal article" date="2015" name="Fish Shellfish Immunol.">
        <title>Early steps in the European eel (Anguilla anguilla)-Vibrio vulnificus interaction in the gills: Role of the RtxA13 toxin.</title>
        <authorList>
            <person name="Callol A."/>
            <person name="Pajuelo D."/>
            <person name="Ebbesson L."/>
            <person name="Teles M."/>
            <person name="MacKenzie S."/>
            <person name="Amaro C."/>
        </authorList>
    </citation>
    <scope>NUCLEOTIDE SEQUENCE</scope>
</reference>
<dbReference type="GO" id="GO:0015485">
    <property type="term" value="F:cholesterol binding"/>
    <property type="evidence" value="ECO:0007669"/>
    <property type="project" value="TreeGrafter"/>
</dbReference>
<evidence type="ECO:0000256" key="2">
    <source>
        <dbReference type="ARBA" id="ARBA00023055"/>
    </source>
</evidence>
<dbReference type="PANTHER" id="PTHR46374">
    <property type="entry name" value="PROTEIN CBG07384"/>
    <property type="match status" value="1"/>
</dbReference>
<keyword evidence="2" id="KW-0445">Lipid transport</keyword>
<sequence length="102" mass="11598">MDYLQITNTVADSLLCYAKDESGWKTCKKTNEVTVCWRPSTEFPGNLYKGDGIINGSPEKVWECLKPVPNGIRVKWDNNVKKLELVETVNVVSFLCRPFLQS</sequence>
<dbReference type="PANTHER" id="PTHR46374:SF3">
    <property type="entry name" value="STAR-RELATED LIPID TRANSFER PROTEIN 5"/>
    <property type="match status" value="1"/>
</dbReference>
<dbReference type="SUPFAM" id="SSF55961">
    <property type="entry name" value="Bet v1-like"/>
    <property type="match status" value="1"/>
</dbReference>
<dbReference type="GO" id="GO:0120020">
    <property type="term" value="F:cholesterol transfer activity"/>
    <property type="evidence" value="ECO:0007669"/>
    <property type="project" value="TreeGrafter"/>
</dbReference>
<evidence type="ECO:0000256" key="1">
    <source>
        <dbReference type="ARBA" id="ARBA00022448"/>
    </source>
</evidence>
<accession>A0A0E9WVI3</accession>
<dbReference type="InterPro" id="IPR043556">
    <property type="entry name" value="StARD5/6"/>
</dbReference>
<evidence type="ECO:0000256" key="3">
    <source>
        <dbReference type="ARBA" id="ARBA00023121"/>
    </source>
</evidence>
<dbReference type="InterPro" id="IPR023393">
    <property type="entry name" value="START-like_dom_sf"/>
</dbReference>
<keyword evidence="1" id="KW-0813">Transport</keyword>
<dbReference type="Gene3D" id="3.30.530.20">
    <property type="match status" value="1"/>
</dbReference>
<dbReference type="GO" id="GO:0070508">
    <property type="term" value="P:cholesterol import"/>
    <property type="evidence" value="ECO:0007669"/>
    <property type="project" value="TreeGrafter"/>
</dbReference>
<proteinExistence type="predicted"/>
<dbReference type="EMBL" id="GBXM01014160">
    <property type="protein sequence ID" value="JAH94417.1"/>
    <property type="molecule type" value="Transcribed_RNA"/>
</dbReference>
<reference evidence="4" key="1">
    <citation type="submission" date="2014-11" db="EMBL/GenBank/DDBJ databases">
        <authorList>
            <person name="Amaro Gonzalez C."/>
        </authorList>
    </citation>
    <scope>NUCLEOTIDE SEQUENCE</scope>
</reference>
<dbReference type="AlphaFoldDB" id="A0A0E9WVI3"/>
<organism evidence="4">
    <name type="scientific">Anguilla anguilla</name>
    <name type="common">European freshwater eel</name>
    <name type="synonym">Muraena anguilla</name>
    <dbReference type="NCBI Taxonomy" id="7936"/>
    <lineage>
        <taxon>Eukaryota</taxon>
        <taxon>Metazoa</taxon>
        <taxon>Chordata</taxon>
        <taxon>Craniata</taxon>
        <taxon>Vertebrata</taxon>
        <taxon>Euteleostomi</taxon>
        <taxon>Actinopterygii</taxon>
        <taxon>Neopterygii</taxon>
        <taxon>Teleostei</taxon>
        <taxon>Anguilliformes</taxon>
        <taxon>Anguillidae</taxon>
        <taxon>Anguilla</taxon>
    </lineage>
</organism>